<feature type="transmembrane region" description="Helical" evidence="1">
    <location>
        <begin position="46"/>
        <end position="63"/>
    </location>
</feature>
<dbReference type="Proteomes" id="UP000518892">
    <property type="component" value="Unassembled WGS sequence"/>
</dbReference>
<protein>
    <submittedName>
        <fullName evidence="2">Uncharacterized protein</fullName>
    </submittedName>
</protein>
<comment type="caution">
    <text evidence="2">The sequence shown here is derived from an EMBL/GenBank/DDBJ whole genome shotgun (WGS) entry which is preliminary data.</text>
</comment>
<keyword evidence="1" id="KW-0472">Membrane</keyword>
<feature type="transmembrane region" description="Helical" evidence="1">
    <location>
        <begin position="15"/>
        <end position="34"/>
    </location>
</feature>
<dbReference type="RefSeq" id="WP_183385110.1">
    <property type="nucleotide sequence ID" value="NZ_JACHXR010000014.1"/>
</dbReference>
<proteinExistence type="predicted"/>
<keyword evidence="3" id="KW-1185">Reference proteome</keyword>
<keyword evidence="1" id="KW-1133">Transmembrane helix</keyword>
<dbReference type="EMBL" id="JACHXR010000014">
    <property type="protein sequence ID" value="MBB3232680.1"/>
    <property type="molecule type" value="Genomic_DNA"/>
</dbReference>
<feature type="transmembrane region" description="Helical" evidence="1">
    <location>
        <begin position="83"/>
        <end position="100"/>
    </location>
</feature>
<dbReference type="AlphaFoldDB" id="A0A7W5EXI3"/>
<evidence type="ECO:0000256" key="1">
    <source>
        <dbReference type="SAM" id="Phobius"/>
    </source>
</evidence>
<sequence>MRGRTLFAGPRPGLLEQPLTLLLLAAGIAIWLLLRPETLQALPPAWRWPLVGIGAWGLGAAFVRPLTLEVGEGWLWRQAGARWSRLALWGFALVVAGLGVRG</sequence>
<keyword evidence="1" id="KW-0812">Transmembrane</keyword>
<gene>
    <name evidence="2" type="ORF">FHR97_003553</name>
</gene>
<evidence type="ECO:0000313" key="3">
    <source>
        <dbReference type="Proteomes" id="UP000518892"/>
    </source>
</evidence>
<organism evidence="2 3">
    <name type="scientific">Halomonas stenophila</name>
    <dbReference type="NCBI Taxonomy" id="795312"/>
    <lineage>
        <taxon>Bacteria</taxon>
        <taxon>Pseudomonadati</taxon>
        <taxon>Pseudomonadota</taxon>
        <taxon>Gammaproteobacteria</taxon>
        <taxon>Oceanospirillales</taxon>
        <taxon>Halomonadaceae</taxon>
        <taxon>Halomonas</taxon>
    </lineage>
</organism>
<name>A0A7W5EXI3_9GAMM</name>
<evidence type="ECO:0000313" key="2">
    <source>
        <dbReference type="EMBL" id="MBB3232680.1"/>
    </source>
</evidence>
<reference evidence="2 3" key="1">
    <citation type="submission" date="2020-08" db="EMBL/GenBank/DDBJ databases">
        <title>Genomic Encyclopedia of Type Strains, Phase III (KMG-III): the genomes of soil and plant-associated and newly described type strains.</title>
        <authorList>
            <person name="Whitman W."/>
        </authorList>
    </citation>
    <scope>NUCLEOTIDE SEQUENCE [LARGE SCALE GENOMIC DNA]</scope>
    <source>
        <strain evidence="2 3">CECT 7744</strain>
    </source>
</reference>
<accession>A0A7W5EXI3</accession>